<evidence type="ECO:0000313" key="2">
    <source>
        <dbReference type="EMBL" id="SHK32845.1"/>
    </source>
</evidence>
<proteinExistence type="predicted"/>
<keyword evidence="1" id="KW-0472">Membrane</keyword>
<dbReference type="AlphaFoldDB" id="A0A1M6RK43"/>
<sequence>MPDLSKTNLSIKELYAQYWHCRDFEIQNLWQRSIFLGTFLILCFTGYGFFFCKAFFMDDGNFIGLWSEAKECCCNSLTLSPNWQIHIIAVFIAMIGIIMSVLWICLAKASKAWVEVYEAAIASIDTEDNFMPTMCKKVGGFHMEKLTLYGHNEYSANNAESAQFSNSLCSCKGGLFSPSKINICIGQISLVIWLLIVIVHIMGCLNSLAAFVITLAIVIGVIIGVTFCIQNNVKSGELEKKDPIRCYKNKG</sequence>
<reference evidence="3" key="1">
    <citation type="submission" date="2016-11" db="EMBL/GenBank/DDBJ databases">
        <authorList>
            <person name="Varghese N."/>
            <person name="Submissions S."/>
        </authorList>
    </citation>
    <scope>NUCLEOTIDE SEQUENCE [LARGE SCALE GENOMIC DNA]</scope>
    <source>
        <strain evidence="3">UWOS</strain>
    </source>
</reference>
<gene>
    <name evidence="2" type="ORF">SAMN05720469_10432</name>
</gene>
<dbReference type="Proteomes" id="UP000184275">
    <property type="component" value="Unassembled WGS sequence"/>
</dbReference>
<keyword evidence="3" id="KW-1185">Reference proteome</keyword>
<dbReference type="EMBL" id="FRAW01000004">
    <property type="protein sequence ID" value="SHK32845.1"/>
    <property type="molecule type" value="Genomic_DNA"/>
</dbReference>
<accession>A0A1M6RK43</accession>
<evidence type="ECO:0000256" key="1">
    <source>
        <dbReference type="SAM" id="Phobius"/>
    </source>
</evidence>
<feature type="transmembrane region" description="Helical" evidence="1">
    <location>
        <begin position="208"/>
        <end position="229"/>
    </location>
</feature>
<dbReference type="InterPro" id="IPR056918">
    <property type="entry name" value="8xMP"/>
</dbReference>
<dbReference type="RefSeq" id="WP_073302652.1">
    <property type="nucleotide sequence ID" value="NZ_JBJEGA010000011.1"/>
</dbReference>
<dbReference type="Pfam" id="PF24838">
    <property type="entry name" value="8xMP"/>
    <property type="match status" value="1"/>
</dbReference>
<evidence type="ECO:0000313" key="3">
    <source>
        <dbReference type="Proteomes" id="UP000184275"/>
    </source>
</evidence>
<feature type="transmembrane region" description="Helical" evidence="1">
    <location>
        <begin position="181"/>
        <end position="202"/>
    </location>
</feature>
<keyword evidence="1" id="KW-1133">Transmembrane helix</keyword>
<name>A0A1M6RK43_9BACT</name>
<protein>
    <submittedName>
        <fullName evidence="2">Uncharacterized protein</fullName>
    </submittedName>
</protein>
<feature type="transmembrane region" description="Helical" evidence="1">
    <location>
        <begin position="85"/>
        <end position="106"/>
    </location>
</feature>
<organism evidence="2 3">
    <name type="scientific">Fibrobacter intestinalis</name>
    <dbReference type="NCBI Taxonomy" id="28122"/>
    <lineage>
        <taxon>Bacteria</taxon>
        <taxon>Pseudomonadati</taxon>
        <taxon>Fibrobacterota</taxon>
        <taxon>Fibrobacteria</taxon>
        <taxon>Fibrobacterales</taxon>
        <taxon>Fibrobacteraceae</taxon>
        <taxon>Fibrobacter</taxon>
    </lineage>
</organism>
<keyword evidence="1" id="KW-0812">Transmembrane</keyword>
<feature type="transmembrane region" description="Helical" evidence="1">
    <location>
        <begin position="34"/>
        <end position="56"/>
    </location>
</feature>